<feature type="compositionally biased region" description="Polar residues" evidence="1">
    <location>
        <begin position="11"/>
        <end position="25"/>
    </location>
</feature>
<evidence type="ECO:0000256" key="1">
    <source>
        <dbReference type="SAM" id="MobiDB-lite"/>
    </source>
</evidence>
<organism evidence="2 3">
    <name type="scientific">Cucumis melo var. makuwa</name>
    <name type="common">Oriental melon</name>
    <dbReference type="NCBI Taxonomy" id="1194695"/>
    <lineage>
        <taxon>Eukaryota</taxon>
        <taxon>Viridiplantae</taxon>
        <taxon>Streptophyta</taxon>
        <taxon>Embryophyta</taxon>
        <taxon>Tracheophyta</taxon>
        <taxon>Spermatophyta</taxon>
        <taxon>Magnoliopsida</taxon>
        <taxon>eudicotyledons</taxon>
        <taxon>Gunneridae</taxon>
        <taxon>Pentapetalae</taxon>
        <taxon>rosids</taxon>
        <taxon>fabids</taxon>
        <taxon>Cucurbitales</taxon>
        <taxon>Cucurbitaceae</taxon>
        <taxon>Benincaseae</taxon>
        <taxon>Cucumis</taxon>
    </lineage>
</organism>
<comment type="caution">
    <text evidence="2">The sequence shown here is derived from an EMBL/GenBank/DDBJ whole genome shotgun (WGS) entry which is preliminary data.</text>
</comment>
<sequence length="109" mass="12383">MSLLSKEIQMSKLQSQPTPNGSQPLSEDEICETVLGKRPSYSKGLGWGPKHKSRKTLNEQLRIEKGTRDVSFTSGTYAKAYRRHEWGTTRTTMISSFAVPRCRMAYEAR</sequence>
<dbReference type="EMBL" id="SSTD01011467">
    <property type="protein sequence ID" value="TYK09797.1"/>
    <property type="molecule type" value="Genomic_DNA"/>
</dbReference>
<name>A0A5D3CCT1_CUCMM</name>
<proteinExistence type="predicted"/>
<evidence type="ECO:0000313" key="3">
    <source>
        <dbReference type="Proteomes" id="UP000321947"/>
    </source>
</evidence>
<reference evidence="2 3" key="1">
    <citation type="submission" date="2019-08" db="EMBL/GenBank/DDBJ databases">
        <title>Draft genome sequences of two oriental melons (Cucumis melo L. var makuwa).</title>
        <authorList>
            <person name="Kwon S.-Y."/>
        </authorList>
    </citation>
    <scope>NUCLEOTIDE SEQUENCE [LARGE SCALE GENOMIC DNA]</scope>
    <source>
        <strain evidence="3">cv. Chang Bougi</strain>
        <tissue evidence="2">Leaf</tissue>
    </source>
</reference>
<evidence type="ECO:0000313" key="2">
    <source>
        <dbReference type="EMBL" id="TYK09797.1"/>
    </source>
</evidence>
<dbReference type="AlphaFoldDB" id="A0A5D3CCT1"/>
<accession>A0A5D3CCT1</accession>
<dbReference type="Proteomes" id="UP000321947">
    <property type="component" value="Unassembled WGS sequence"/>
</dbReference>
<gene>
    <name evidence="2" type="ORF">E5676_scaffold127G00920</name>
</gene>
<feature type="region of interest" description="Disordered" evidence="1">
    <location>
        <begin position="1"/>
        <end position="26"/>
    </location>
</feature>
<protein>
    <submittedName>
        <fullName evidence="2">Zinc finger protein ZPR1-like protein</fullName>
    </submittedName>
</protein>